<dbReference type="AlphaFoldDB" id="A0A4S3M5K8"/>
<accession>A0A4S3M5K8</accession>
<dbReference type="Proteomes" id="UP000305939">
    <property type="component" value="Unassembled WGS sequence"/>
</dbReference>
<dbReference type="Gene3D" id="2.40.160.10">
    <property type="entry name" value="Porin"/>
    <property type="match status" value="1"/>
</dbReference>
<dbReference type="InterPro" id="IPR023614">
    <property type="entry name" value="Porin_dom_sf"/>
</dbReference>
<comment type="caution">
    <text evidence="1">The sequence shown here is derived from an EMBL/GenBank/DDBJ whole genome shotgun (WGS) entry which is preliminary data.</text>
</comment>
<gene>
    <name evidence="1" type="ORF">E7Z59_03715</name>
</gene>
<sequence length="392" mass="44364">MLLLMSTAAVKAQEVTAPKFGKGLLNIVGQDSTWSMNFSARVQLLSGSTWFIEDDNFEYDRTNTLIRRSRLKFKGHLFNPKVTYKMEFGLSNRDMGGASAFTNNAPRFIMDAVLKWNFYENFELWAGQTKLPGNIERVISSGDLQLVDRSVVNSRFNIDRDMGVQLRHHITLGNSFLIREKIALSQGEGRNVTTGNLGGHQYTGRLEVLPFGKFANKGDYRGAALDRQETPKLMVAATYDMNKDAVRTRSNMGSYMETDYGFHQTDINTFFADMMFKYKGFSFMGEYAKRTADDPVATNLDGTATGDVVWVGDGLNLMSGYLFKNNYEVTGRYSNVTLDESITGIGEENQYTLGLSKYFVGHKLKLQTDVTLLDFDASPDRLQWRLQLDFHF</sequence>
<dbReference type="Pfam" id="PF07396">
    <property type="entry name" value="Porin_O_P"/>
    <property type="match status" value="1"/>
</dbReference>
<dbReference type="EMBL" id="SSMC01000001">
    <property type="protein sequence ID" value="THD70019.1"/>
    <property type="molecule type" value="Genomic_DNA"/>
</dbReference>
<dbReference type="OrthoDB" id="5442696at2"/>
<organism evidence="1 2">
    <name type="scientific">Robertkochia marina</name>
    <dbReference type="NCBI Taxonomy" id="1227945"/>
    <lineage>
        <taxon>Bacteria</taxon>
        <taxon>Pseudomonadati</taxon>
        <taxon>Bacteroidota</taxon>
        <taxon>Flavobacteriia</taxon>
        <taxon>Flavobacteriales</taxon>
        <taxon>Flavobacteriaceae</taxon>
        <taxon>Robertkochia</taxon>
    </lineage>
</organism>
<protein>
    <submittedName>
        <fullName evidence="1">Porin</fullName>
    </submittedName>
</protein>
<evidence type="ECO:0000313" key="2">
    <source>
        <dbReference type="Proteomes" id="UP000305939"/>
    </source>
</evidence>
<dbReference type="InterPro" id="IPR010870">
    <property type="entry name" value="Porin_O/P"/>
</dbReference>
<dbReference type="SUPFAM" id="SSF56935">
    <property type="entry name" value="Porins"/>
    <property type="match status" value="1"/>
</dbReference>
<evidence type="ECO:0000313" key="1">
    <source>
        <dbReference type="EMBL" id="THD70019.1"/>
    </source>
</evidence>
<keyword evidence="2" id="KW-1185">Reference proteome</keyword>
<reference evidence="1 2" key="1">
    <citation type="submission" date="2019-04" db="EMBL/GenBank/DDBJ databases">
        <title>Draft genome sequence of Robertkochia marina CC-AMO-30D.</title>
        <authorList>
            <person name="Hameed A."/>
            <person name="Lin S.-Y."/>
            <person name="Shahina M."/>
            <person name="Lai W.-A."/>
            <person name="Young C.-C."/>
        </authorList>
    </citation>
    <scope>NUCLEOTIDE SEQUENCE [LARGE SCALE GENOMIC DNA]</scope>
    <source>
        <strain evidence="1 2">CC-AMO-30D</strain>
    </source>
</reference>
<name>A0A4S3M5K8_9FLAO</name>
<proteinExistence type="predicted"/>